<feature type="domain" description="ABC transporter" evidence="9">
    <location>
        <begin position="1"/>
        <end position="117"/>
    </location>
</feature>
<sequence>GIYKKDEGNIYLDDEIVDINSVNDSQKYNIAVIHQELNLIPNLTVAENIFLGREPKNGIFIDKKKMYSEAKEILNKLGVNISEREYISNLSIASQQMVEIAKALSVNARIIIMDEPTDALTDKEVDVLFNVISELKNKINLSYTFLIVCQKFLKFVKR</sequence>
<dbReference type="GO" id="GO:0005886">
    <property type="term" value="C:plasma membrane"/>
    <property type="evidence" value="ECO:0007669"/>
    <property type="project" value="UniProtKB-SubCell"/>
</dbReference>
<keyword evidence="5 8" id="KW-0067">ATP-binding</keyword>
<evidence type="ECO:0000256" key="6">
    <source>
        <dbReference type="ARBA" id="ARBA00022967"/>
    </source>
</evidence>
<feature type="non-terminal residue" evidence="10">
    <location>
        <position position="1"/>
    </location>
</feature>
<evidence type="ECO:0000256" key="3">
    <source>
        <dbReference type="ARBA" id="ARBA00022737"/>
    </source>
</evidence>
<keyword evidence="10" id="KW-0378">Hydrolase</keyword>
<dbReference type="InterPro" id="IPR003439">
    <property type="entry name" value="ABC_transporter-like_ATP-bd"/>
</dbReference>
<dbReference type="OrthoDB" id="9771863at2"/>
<evidence type="ECO:0000313" key="10">
    <source>
        <dbReference type="EMBL" id="EGY76270.1"/>
    </source>
</evidence>
<dbReference type="GO" id="GO:0005524">
    <property type="term" value="F:ATP binding"/>
    <property type="evidence" value="ECO:0007669"/>
    <property type="project" value="UniProtKB-UniRule"/>
</dbReference>
<dbReference type="PATRIC" id="fig|997350.3.peg.2118"/>
<dbReference type="EC" id="7.5.2.11" evidence="8"/>
<organism evidence="10 11">
    <name type="scientific">Peptoniphilus indolicus ATCC 29427</name>
    <dbReference type="NCBI Taxonomy" id="997350"/>
    <lineage>
        <taxon>Bacteria</taxon>
        <taxon>Bacillati</taxon>
        <taxon>Bacillota</taxon>
        <taxon>Tissierellia</taxon>
        <taxon>Tissierellales</taxon>
        <taxon>Peptoniphilaceae</taxon>
        <taxon>Peptoniphilus</taxon>
    </lineage>
</organism>
<dbReference type="Proteomes" id="UP000003422">
    <property type="component" value="Unassembled WGS sequence"/>
</dbReference>
<name>G4D751_9FIRM</name>
<dbReference type="GO" id="GO:0043211">
    <property type="term" value="F:ABC-type carbohydrate transporter activity"/>
    <property type="evidence" value="ECO:0007669"/>
    <property type="project" value="UniProtKB-UniRule"/>
</dbReference>
<comment type="subcellular location">
    <subcellularLocation>
        <location evidence="8">Cell membrane</location>
        <topology evidence="8">Peripheral membrane protein</topology>
    </subcellularLocation>
</comment>
<dbReference type="eggNOG" id="COG1129">
    <property type="taxonomic scope" value="Bacteria"/>
</dbReference>
<evidence type="ECO:0000256" key="1">
    <source>
        <dbReference type="ARBA" id="ARBA00022448"/>
    </source>
</evidence>
<comment type="caution">
    <text evidence="10">The sequence shown here is derived from an EMBL/GenBank/DDBJ whole genome shotgun (WGS) entry which is preliminary data.</text>
</comment>
<dbReference type="PANTHER" id="PTHR43790:SF7">
    <property type="entry name" value="GALACTOSE_METHYL GALACTOSIDE IMPORT ATP-BINDING PROTEIN MGLA"/>
    <property type="match status" value="1"/>
</dbReference>
<proteinExistence type="inferred from homology"/>
<keyword evidence="7 8" id="KW-0472">Membrane</keyword>
<protein>
    <recommendedName>
        <fullName evidence="8">Ribose/galactose/methyl galactoside import ATP-binding protein</fullName>
        <ecNumber evidence="8">7.5.2.11</ecNumber>
    </recommendedName>
</protein>
<dbReference type="InterPro" id="IPR027417">
    <property type="entry name" value="P-loop_NTPase"/>
</dbReference>
<dbReference type="RefSeq" id="WP_004823556.1">
    <property type="nucleotide sequence ID" value="NZ_JH165130.1"/>
</dbReference>
<keyword evidence="11" id="KW-1185">Reference proteome</keyword>
<keyword evidence="2 8" id="KW-1003">Cell membrane</keyword>
<dbReference type="GO" id="GO:0016887">
    <property type="term" value="F:ATP hydrolysis activity"/>
    <property type="evidence" value="ECO:0007669"/>
    <property type="project" value="InterPro"/>
</dbReference>
<keyword evidence="6 8" id="KW-1278">Translocase</keyword>
<evidence type="ECO:0000256" key="7">
    <source>
        <dbReference type="ARBA" id="ARBA00023136"/>
    </source>
</evidence>
<evidence type="ECO:0000256" key="2">
    <source>
        <dbReference type="ARBA" id="ARBA00022475"/>
    </source>
</evidence>
<dbReference type="EMBL" id="AGBB01000275">
    <property type="protein sequence ID" value="EGY76270.1"/>
    <property type="molecule type" value="Genomic_DNA"/>
</dbReference>
<dbReference type="HOGENOM" id="CLU_1664454_0_0_9"/>
<evidence type="ECO:0000256" key="4">
    <source>
        <dbReference type="ARBA" id="ARBA00022741"/>
    </source>
</evidence>
<dbReference type="STRING" id="997350.HMPREF9129_2231"/>
<evidence type="ECO:0000256" key="8">
    <source>
        <dbReference type="RuleBase" id="RU367029"/>
    </source>
</evidence>
<accession>G4D751</accession>
<dbReference type="InterPro" id="IPR050107">
    <property type="entry name" value="ABC_carbohydrate_import_ATPase"/>
</dbReference>
<evidence type="ECO:0000256" key="5">
    <source>
        <dbReference type="ARBA" id="ARBA00022840"/>
    </source>
</evidence>
<evidence type="ECO:0000313" key="11">
    <source>
        <dbReference type="Proteomes" id="UP000003422"/>
    </source>
</evidence>
<comment type="similarity">
    <text evidence="8">Belongs to the ABC transporter superfamily.</text>
</comment>
<gene>
    <name evidence="10" type="ORF">HMPREF9129_2231</name>
</gene>
<keyword evidence="1 8" id="KW-0813">Transport</keyword>
<evidence type="ECO:0000259" key="9">
    <source>
        <dbReference type="Pfam" id="PF00005"/>
    </source>
</evidence>
<keyword evidence="8" id="KW-0762">Sugar transport</keyword>
<keyword evidence="3" id="KW-0677">Repeat</keyword>
<keyword evidence="4 8" id="KW-0547">Nucleotide-binding</keyword>
<dbReference type="SUPFAM" id="SSF52540">
    <property type="entry name" value="P-loop containing nucleoside triphosphate hydrolases"/>
    <property type="match status" value="1"/>
</dbReference>
<dbReference type="AlphaFoldDB" id="G4D751"/>
<comment type="function">
    <text evidence="8">Part of an ABC transporter complex involved in carbohydrate import. Could be involved in ribose, galactose and/or methyl galactoside import. Responsible for energy coupling to the transport system.</text>
</comment>
<dbReference type="Pfam" id="PF00005">
    <property type="entry name" value="ABC_tran"/>
    <property type="match status" value="1"/>
</dbReference>
<reference evidence="10 11" key="1">
    <citation type="submission" date="2011-06" db="EMBL/GenBank/DDBJ databases">
        <authorList>
            <person name="Muzny D."/>
            <person name="Qin X."/>
            <person name="Deng J."/>
            <person name="Jiang H."/>
            <person name="Liu Y."/>
            <person name="Qu J."/>
            <person name="Song X.-Z."/>
            <person name="Zhang L."/>
            <person name="Thornton R."/>
            <person name="Coyle M."/>
            <person name="Francisco L."/>
            <person name="Jackson L."/>
            <person name="Javaid M."/>
            <person name="Korchina V."/>
            <person name="Kovar C."/>
            <person name="Mata R."/>
            <person name="Mathew T."/>
            <person name="Ngo R."/>
            <person name="Nguyen L."/>
            <person name="Nguyen N."/>
            <person name="Okwuonu G."/>
            <person name="Ongeri F."/>
            <person name="Pham C."/>
            <person name="Simmons D."/>
            <person name="Wilczek-Boney K."/>
            <person name="Hale W."/>
            <person name="Jakkamsetti A."/>
            <person name="Pham P."/>
            <person name="Ruth R."/>
            <person name="San Lucas F."/>
            <person name="Warren J."/>
            <person name="Zhang J."/>
            <person name="Zhao Z."/>
            <person name="Zhou C."/>
            <person name="Zhu D."/>
            <person name="Lee S."/>
            <person name="Bess C."/>
            <person name="Blankenburg K."/>
            <person name="Forbes L."/>
            <person name="Fu Q."/>
            <person name="Gubbala S."/>
            <person name="Hirani K."/>
            <person name="Jayaseelan J.C."/>
            <person name="Lara F."/>
            <person name="Munidasa M."/>
            <person name="Palculict T."/>
            <person name="Patil S."/>
            <person name="Pu L.-L."/>
            <person name="Saada N."/>
            <person name="Tang L."/>
            <person name="Weissenberger G."/>
            <person name="Zhu Y."/>
            <person name="Hemphill L."/>
            <person name="Shang Y."/>
            <person name="Youmans B."/>
            <person name="Ayvaz T."/>
            <person name="Ross M."/>
            <person name="Santibanez J."/>
            <person name="Aqrawi P."/>
            <person name="Gross S."/>
            <person name="Joshi V."/>
            <person name="Fowler G."/>
            <person name="Nazareth L."/>
            <person name="Reid J."/>
            <person name="Worley K."/>
            <person name="Petrosino J."/>
            <person name="Highlander S."/>
            <person name="Gibbs R."/>
        </authorList>
    </citation>
    <scope>NUCLEOTIDE SEQUENCE [LARGE SCALE GENOMIC DNA]</scope>
    <source>
        <strain evidence="10 11">ATCC 29427</strain>
    </source>
</reference>
<dbReference type="PANTHER" id="PTHR43790">
    <property type="entry name" value="CARBOHYDRATE TRANSPORT ATP-BINDING PROTEIN MG119-RELATED"/>
    <property type="match status" value="1"/>
</dbReference>
<dbReference type="Gene3D" id="3.40.50.300">
    <property type="entry name" value="P-loop containing nucleotide triphosphate hydrolases"/>
    <property type="match status" value="1"/>
</dbReference>
<comment type="catalytic activity">
    <reaction evidence="8">
        <text>D-galactose(out) + ATP + H2O = D-galactose(in) + ADP + phosphate + H(+)</text>
        <dbReference type="Rhea" id="RHEA:60156"/>
        <dbReference type="ChEBI" id="CHEBI:4139"/>
        <dbReference type="ChEBI" id="CHEBI:15377"/>
        <dbReference type="ChEBI" id="CHEBI:15378"/>
        <dbReference type="ChEBI" id="CHEBI:30616"/>
        <dbReference type="ChEBI" id="CHEBI:43474"/>
        <dbReference type="ChEBI" id="CHEBI:456216"/>
        <dbReference type="EC" id="7.5.2.11"/>
    </reaction>
</comment>